<keyword evidence="1" id="KW-1133">Transmembrane helix</keyword>
<name>A0A9P7EXB4_9AGAM</name>
<feature type="transmembrane region" description="Helical" evidence="1">
    <location>
        <begin position="142"/>
        <end position="163"/>
    </location>
</feature>
<dbReference type="AlphaFoldDB" id="A0A9P7EXB4"/>
<proteinExistence type="predicted"/>
<reference evidence="3" key="1">
    <citation type="journal article" date="2020" name="New Phytol.">
        <title>Comparative genomics reveals dynamic genome evolution in host specialist ectomycorrhizal fungi.</title>
        <authorList>
            <person name="Lofgren L.A."/>
            <person name="Nguyen N.H."/>
            <person name="Vilgalys R."/>
            <person name="Ruytinx J."/>
            <person name="Liao H.L."/>
            <person name="Branco S."/>
            <person name="Kuo A."/>
            <person name="LaButti K."/>
            <person name="Lipzen A."/>
            <person name="Andreopoulos W."/>
            <person name="Pangilinan J."/>
            <person name="Riley R."/>
            <person name="Hundley H."/>
            <person name="Na H."/>
            <person name="Barry K."/>
            <person name="Grigoriev I.V."/>
            <person name="Stajich J.E."/>
            <person name="Kennedy P.G."/>
        </authorList>
    </citation>
    <scope>NUCLEOTIDE SEQUENCE</scope>
    <source>
        <strain evidence="3">FC423</strain>
    </source>
</reference>
<feature type="domain" description="DUF6533" evidence="2">
    <location>
        <begin position="23"/>
        <end position="67"/>
    </location>
</feature>
<dbReference type="InterPro" id="IPR045340">
    <property type="entry name" value="DUF6533"/>
</dbReference>
<keyword evidence="1" id="KW-0812">Transmembrane</keyword>
<dbReference type="Proteomes" id="UP000823399">
    <property type="component" value="Unassembled WGS sequence"/>
</dbReference>
<keyword evidence="4" id="KW-1185">Reference proteome</keyword>
<comment type="caution">
    <text evidence="3">The sequence shown here is derived from an EMBL/GenBank/DDBJ whole genome shotgun (WGS) entry which is preliminary data.</text>
</comment>
<accession>A0A9P7EXB4</accession>
<keyword evidence="1" id="KW-0472">Membrane</keyword>
<evidence type="ECO:0000259" key="2">
    <source>
        <dbReference type="Pfam" id="PF20151"/>
    </source>
</evidence>
<protein>
    <recommendedName>
        <fullName evidence="2">DUF6533 domain-containing protein</fullName>
    </recommendedName>
</protein>
<sequence>MPIYPDMSSLSVSDLTKLQTVKYANLGSIAILVFDFCITFPEEVRWTWFRPWDVTRVIFVISRYLPFAGVGLTAYGERFTLIFFILCIADGNILDALRVGHKCTSSPQGKIIHIISIVAAESLLIIRTWAFWQRSKRLLIGLLVYSALIIAAALTVDLSHTMLLPGEEPPLGTCYFEDTRNEAVVYIFLAMFESVILILTVYKRVHDYKNSQSRIVVTLYHDGMFYMLCILGITLANVIIGAALPSAYSDMLDALQLVSHSVLASRILFRIRDSNGRIHEPSMSVTTMELDCLRPPTMSMSWTGTATQV</sequence>
<dbReference type="RefSeq" id="XP_041287882.1">
    <property type="nucleotide sequence ID" value="XM_041444280.1"/>
</dbReference>
<evidence type="ECO:0000313" key="4">
    <source>
        <dbReference type="Proteomes" id="UP000823399"/>
    </source>
</evidence>
<feature type="transmembrane region" description="Helical" evidence="1">
    <location>
        <begin position="183"/>
        <end position="202"/>
    </location>
</feature>
<evidence type="ECO:0000313" key="3">
    <source>
        <dbReference type="EMBL" id="KAG2095457.1"/>
    </source>
</evidence>
<feature type="transmembrane region" description="Helical" evidence="1">
    <location>
        <begin position="223"/>
        <end position="245"/>
    </location>
</feature>
<dbReference type="EMBL" id="JABBWM010000074">
    <property type="protein sequence ID" value="KAG2095457.1"/>
    <property type="molecule type" value="Genomic_DNA"/>
</dbReference>
<dbReference type="OrthoDB" id="3350812at2759"/>
<organism evidence="3 4">
    <name type="scientific">Suillus discolor</name>
    <dbReference type="NCBI Taxonomy" id="1912936"/>
    <lineage>
        <taxon>Eukaryota</taxon>
        <taxon>Fungi</taxon>
        <taxon>Dikarya</taxon>
        <taxon>Basidiomycota</taxon>
        <taxon>Agaricomycotina</taxon>
        <taxon>Agaricomycetes</taxon>
        <taxon>Agaricomycetidae</taxon>
        <taxon>Boletales</taxon>
        <taxon>Suillineae</taxon>
        <taxon>Suillaceae</taxon>
        <taxon>Suillus</taxon>
    </lineage>
</organism>
<dbReference type="GeneID" id="64706539"/>
<feature type="transmembrane region" description="Helical" evidence="1">
    <location>
        <begin position="111"/>
        <end position="130"/>
    </location>
</feature>
<dbReference type="Pfam" id="PF20151">
    <property type="entry name" value="DUF6533"/>
    <property type="match status" value="1"/>
</dbReference>
<gene>
    <name evidence="3" type="ORF">F5147DRAFT_840195</name>
</gene>
<evidence type="ECO:0000256" key="1">
    <source>
        <dbReference type="SAM" id="Phobius"/>
    </source>
</evidence>